<dbReference type="PROSITE" id="PS50977">
    <property type="entry name" value="HTH_TETR_2"/>
    <property type="match status" value="1"/>
</dbReference>
<dbReference type="InterPro" id="IPR041583">
    <property type="entry name" value="TetR_C_31"/>
</dbReference>
<evidence type="ECO:0000313" key="4">
    <source>
        <dbReference type="EMBL" id="WUM18583.1"/>
    </source>
</evidence>
<keyword evidence="5" id="KW-1185">Reference proteome</keyword>
<dbReference type="AlphaFoldDB" id="A0AAU4JXR6"/>
<feature type="domain" description="HTH tetR-type" evidence="3">
    <location>
        <begin position="11"/>
        <end position="71"/>
    </location>
</feature>
<reference evidence="4 5" key="1">
    <citation type="submission" date="2022-10" db="EMBL/GenBank/DDBJ databases">
        <title>The complete genomes of actinobacterial strains from the NBC collection.</title>
        <authorList>
            <person name="Joergensen T.S."/>
            <person name="Alvarez Arevalo M."/>
            <person name="Sterndorff E.B."/>
            <person name="Faurdal D."/>
            <person name="Vuksanovic O."/>
            <person name="Mourched A.-S."/>
            <person name="Charusanti P."/>
            <person name="Shaw S."/>
            <person name="Blin K."/>
            <person name="Weber T."/>
        </authorList>
    </citation>
    <scope>NUCLEOTIDE SEQUENCE [LARGE SCALE GENOMIC DNA]</scope>
    <source>
        <strain evidence="4 5">NBC_00319</strain>
    </source>
</reference>
<dbReference type="Pfam" id="PF17940">
    <property type="entry name" value="TetR_C_31"/>
    <property type="match status" value="1"/>
</dbReference>
<feature type="DNA-binding region" description="H-T-H motif" evidence="2">
    <location>
        <begin position="34"/>
        <end position="53"/>
    </location>
</feature>
<evidence type="ECO:0000256" key="2">
    <source>
        <dbReference type="PROSITE-ProRule" id="PRU00335"/>
    </source>
</evidence>
<dbReference type="InterPro" id="IPR009057">
    <property type="entry name" value="Homeodomain-like_sf"/>
</dbReference>
<dbReference type="Pfam" id="PF00440">
    <property type="entry name" value="TetR_N"/>
    <property type="match status" value="1"/>
</dbReference>
<dbReference type="GO" id="GO:0003677">
    <property type="term" value="F:DNA binding"/>
    <property type="evidence" value="ECO:0007669"/>
    <property type="project" value="UniProtKB-UniRule"/>
</dbReference>
<sequence length="193" mass="21262">MEEAQSGTERPGRRDVIMAAAVTVLAERGPRGFTHRAVDAAAGLGAGAVNYHAPSRARLLSLALEEVFRRDLETAARHFAIERWTHEAVVGALVGFVTEMTSDANRNRIIARHHLRGEARTNDELRDAFDRQQTGFVQLARAGFEAAGRPTSDVTAELFRMAIDGLMNRQTMYGTIPLTDDQVLEIAQLIVPR</sequence>
<dbReference type="KEGG" id="whr:OG579_12595"/>
<name>A0AAU4JXR6_9NOCA</name>
<keyword evidence="1 2" id="KW-0238">DNA-binding</keyword>
<protein>
    <submittedName>
        <fullName evidence="4">TetR family transcriptional regulator</fullName>
    </submittedName>
</protein>
<dbReference type="EMBL" id="CP108021">
    <property type="protein sequence ID" value="WUM18583.1"/>
    <property type="molecule type" value="Genomic_DNA"/>
</dbReference>
<evidence type="ECO:0000256" key="1">
    <source>
        <dbReference type="ARBA" id="ARBA00023125"/>
    </source>
</evidence>
<proteinExistence type="predicted"/>
<dbReference type="InterPro" id="IPR001647">
    <property type="entry name" value="HTH_TetR"/>
</dbReference>
<dbReference type="RefSeq" id="WP_052689130.1">
    <property type="nucleotide sequence ID" value="NZ_CP108021.1"/>
</dbReference>
<dbReference type="SUPFAM" id="SSF46689">
    <property type="entry name" value="Homeodomain-like"/>
    <property type="match status" value="1"/>
</dbReference>
<accession>A0AAU4JXR6</accession>
<dbReference type="Gene3D" id="1.10.357.10">
    <property type="entry name" value="Tetracycline Repressor, domain 2"/>
    <property type="match status" value="1"/>
</dbReference>
<evidence type="ECO:0000313" key="5">
    <source>
        <dbReference type="Proteomes" id="UP001432128"/>
    </source>
</evidence>
<organism evidence="4 5">
    <name type="scientific">Williamsia herbipolensis</name>
    <dbReference type="NCBI Taxonomy" id="1603258"/>
    <lineage>
        <taxon>Bacteria</taxon>
        <taxon>Bacillati</taxon>
        <taxon>Actinomycetota</taxon>
        <taxon>Actinomycetes</taxon>
        <taxon>Mycobacteriales</taxon>
        <taxon>Nocardiaceae</taxon>
        <taxon>Williamsia</taxon>
    </lineage>
</organism>
<evidence type="ECO:0000259" key="3">
    <source>
        <dbReference type="PROSITE" id="PS50977"/>
    </source>
</evidence>
<gene>
    <name evidence="4" type="ORF">OG579_12595</name>
</gene>
<dbReference type="Proteomes" id="UP001432128">
    <property type="component" value="Chromosome"/>
</dbReference>